<accession>A0A061B2J1</accession>
<proteinExistence type="predicted"/>
<evidence type="ECO:0000256" key="1">
    <source>
        <dbReference type="SAM" id="MobiDB-lite"/>
    </source>
</evidence>
<dbReference type="OrthoDB" id="10409548at2759"/>
<evidence type="ECO:0000313" key="2">
    <source>
        <dbReference type="EMBL" id="CDR44005.1"/>
    </source>
</evidence>
<gene>
    <name evidence="2" type="ORF">RHTO0S_08e09208g</name>
</gene>
<organism evidence="2">
    <name type="scientific">Rhodotorula toruloides</name>
    <name type="common">Yeast</name>
    <name type="synonym">Rhodosporidium toruloides</name>
    <dbReference type="NCBI Taxonomy" id="5286"/>
    <lineage>
        <taxon>Eukaryota</taxon>
        <taxon>Fungi</taxon>
        <taxon>Dikarya</taxon>
        <taxon>Basidiomycota</taxon>
        <taxon>Pucciniomycotina</taxon>
        <taxon>Microbotryomycetes</taxon>
        <taxon>Sporidiobolales</taxon>
        <taxon>Sporidiobolaceae</taxon>
        <taxon>Rhodotorula</taxon>
    </lineage>
</organism>
<sequence>MPRNPASSRSSSSSSESTTSSSPSHESDRETPRKTRPTIPFPTHLNSLAIRRACRYPLIQQALPRLDTAIRAMNAFLSRHPCLAAFCAHSCRLTCRLFPLDRIDRVANKTLDVVEYLIPSIKGQLPDLRGQPFAPEMLKEVKRVRRDLPGIRARLAAELDQGCPDLDDLGDVLVDLIYAADYISIAAEQSGCQVEALLTVHLKIRREWSYGNHYTVLAGHALDYIDNWLSPLLEQIQEPPAPPVTHTQT</sequence>
<feature type="compositionally biased region" description="Low complexity" evidence="1">
    <location>
        <begin position="7"/>
        <end position="24"/>
    </location>
</feature>
<protein>
    <submittedName>
        <fullName evidence="2">RHTO0S08e09208g1_1</fullName>
    </submittedName>
</protein>
<reference evidence="2" key="1">
    <citation type="journal article" date="2014" name="Genome Announc.">
        <title>Draft genome sequence of Rhodosporidium toruloides CECT1137, an oleaginous yeast of biotechnological interest.</title>
        <authorList>
            <person name="Morin N."/>
            <person name="Calcas X."/>
            <person name="Devillers H."/>
            <person name="Durrens P."/>
            <person name="Sherman D.J."/>
            <person name="Nicaud J.-M."/>
            <person name="Neuveglise C."/>
        </authorList>
    </citation>
    <scope>NUCLEOTIDE SEQUENCE</scope>
    <source>
        <strain evidence="2">CECT1137</strain>
    </source>
</reference>
<dbReference type="EMBL" id="LK052943">
    <property type="protein sequence ID" value="CDR44005.1"/>
    <property type="molecule type" value="Genomic_DNA"/>
</dbReference>
<feature type="region of interest" description="Disordered" evidence="1">
    <location>
        <begin position="1"/>
        <end position="42"/>
    </location>
</feature>
<name>A0A061B2J1_RHOTO</name>
<dbReference type="AlphaFoldDB" id="A0A061B2J1"/>